<comment type="subcellular location">
    <subcellularLocation>
        <location evidence="1">Nucleus</location>
    </subcellularLocation>
</comment>
<dbReference type="GO" id="GO:0003677">
    <property type="term" value="F:DNA binding"/>
    <property type="evidence" value="ECO:0007669"/>
    <property type="project" value="InterPro"/>
</dbReference>
<gene>
    <name evidence="5" type="ORF">chiPu_0005925</name>
</gene>
<dbReference type="STRING" id="137246.A0A401SAR7"/>
<reference evidence="5 6" key="1">
    <citation type="journal article" date="2018" name="Nat. Ecol. Evol.">
        <title>Shark genomes provide insights into elasmobranch evolution and the origin of vertebrates.</title>
        <authorList>
            <person name="Hara Y"/>
            <person name="Yamaguchi K"/>
            <person name="Onimaru K"/>
            <person name="Kadota M"/>
            <person name="Koyanagi M"/>
            <person name="Keeley SD"/>
            <person name="Tatsumi K"/>
            <person name="Tanaka K"/>
            <person name="Motone F"/>
            <person name="Kageyama Y"/>
            <person name="Nozu R"/>
            <person name="Adachi N"/>
            <person name="Nishimura O"/>
            <person name="Nakagawa R"/>
            <person name="Tanegashima C"/>
            <person name="Kiyatake I"/>
            <person name="Matsumoto R"/>
            <person name="Murakumo K"/>
            <person name="Nishida K"/>
            <person name="Terakita A"/>
            <person name="Kuratani S"/>
            <person name="Sato K"/>
            <person name="Hyodo S Kuraku.S."/>
        </authorList>
    </citation>
    <scope>NUCLEOTIDE SEQUENCE [LARGE SCALE GENOMIC DNA]</scope>
</reference>
<dbReference type="OMA" id="DWKACIS"/>
<dbReference type="Gene3D" id="1.10.10.2590">
    <property type="entry name" value="BEN domain"/>
    <property type="match status" value="1"/>
</dbReference>
<keyword evidence="6" id="KW-1185">Reference proteome</keyword>
<sequence>MEEERVSLPRVAVKTEEEVEALIFDGAEVVDIHSVGIPQQPLSLTDVPSTSQVHDEHRRCLATLVYLKSTRSNNPREHGTGEINLSDAEPESTGYQEQRLTDNRHAGIITHQSCGLQSGKRKTFVPSSSQMDRPVNYKEVRLKKRRLHTMVRPATVKRLLGNEDYEEYYDEESDAVPDYVSGTSDSSANGGQQSSLIEILNYCQVIYSSIQRLDKKVEVIQRQVSDLRQGKTKYFAKQRQVLASLSNGYIQKPKRKPALKSAVNEQRKRIRCSRPANQTESSDWNEPVMIQVEDDVADAVIDEKPNVSASFRSAGHILETLTPAMNSSVPVLVPPSSALISELKPPCQRLENVPAAYKMSKPQASHSQRSVLQQLEIKKAPQTEGNTCQSIELVPDCITSKETSKEDPTPQHSSFDLSKNSFGFLGNPERNVKIPGAFILKASQKTQPKLAARYLARNLFTDEVLVTSSIDGSKQHGMKLLDPNKLAAVREFLSKQFPHHDLNEVGKDWKACISAINSMISVTRRRAGREYLSSEKASTATISPSTSDSAVNGQLWWLYQNSAPLPSTLHQKPYEKLECLGRADRKVELPASVIHLAKQRARPELAARFLIRHLFPDSILLRSNVYGAIRKGKAPLDCNKINAIREFLTDCFPGFDLTEDGKDWKVCVDAINGVIRCLRYELKKTPQGRSFLKHYSSPLKTQTDLE</sequence>
<evidence type="ECO:0000313" key="5">
    <source>
        <dbReference type="EMBL" id="GCC27501.1"/>
    </source>
</evidence>
<name>A0A401SAR7_CHIPU</name>
<dbReference type="EMBL" id="BEZZ01000167">
    <property type="protein sequence ID" value="GCC27501.1"/>
    <property type="molecule type" value="Genomic_DNA"/>
</dbReference>
<feature type="compositionally biased region" description="Polar residues" evidence="3">
    <location>
        <begin position="410"/>
        <end position="420"/>
    </location>
</feature>
<dbReference type="InterPro" id="IPR018379">
    <property type="entry name" value="BEN_domain"/>
</dbReference>
<feature type="region of interest" description="Disordered" evidence="3">
    <location>
        <begin position="401"/>
        <end position="420"/>
    </location>
</feature>
<dbReference type="PANTHER" id="PTHR47305">
    <property type="entry name" value="BEN DOMAIN-CONTAINING PROTEIN 2"/>
    <property type="match status" value="1"/>
</dbReference>
<feature type="region of interest" description="Disordered" evidence="3">
    <location>
        <begin position="71"/>
        <end position="93"/>
    </location>
</feature>
<dbReference type="AlphaFoldDB" id="A0A401SAR7"/>
<dbReference type="PANTHER" id="PTHR47305:SF1">
    <property type="entry name" value="BEN DOMAIN-CONTAINING PROTEIN"/>
    <property type="match status" value="1"/>
</dbReference>
<evidence type="ECO:0000256" key="2">
    <source>
        <dbReference type="ARBA" id="ARBA00023242"/>
    </source>
</evidence>
<accession>A0A401SAR7</accession>
<dbReference type="GO" id="GO:0005634">
    <property type="term" value="C:nucleus"/>
    <property type="evidence" value="ECO:0007669"/>
    <property type="project" value="UniProtKB-SubCell"/>
</dbReference>
<evidence type="ECO:0000256" key="3">
    <source>
        <dbReference type="SAM" id="MobiDB-lite"/>
    </source>
</evidence>
<feature type="domain" description="BEN" evidence="4">
    <location>
        <begin position="429"/>
        <end position="527"/>
    </location>
</feature>
<comment type="caution">
    <text evidence="5">The sequence shown here is derived from an EMBL/GenBank/DDBJ whole genome shotgun (WGS) entry which is preliminary data.</text>
</comment>
<protein>
    <recommendedName>
        <fullName evidence="4">BEN domain-containing protein</fullName>
    </recommendedName>
</protein>
<dbReference type="Proteomes" id="UP000287033">
    <property type="component" value="Unassembled WGS sequence"/>
</dbReference>
<dbReference type="SMART" id="SM01025">
    <property type="entry name" value="BEN"/>
    <property type="match status" value="2"/>
</dbReference>
<organism evidence="5 6">
    <name type="scientific">Chiloscyllium punctatum</name>
    <name type="common">Brownbanded bambooshark</name>
    <name type="synonym">Hemiscyllium punctatum</name>
    <dbReference type="NCBI Taxonomy" id="137246"/>
    <lineage>
        <taxon>Eukaryota</taxon>
        <taxon>Metazoa</taxon>
        <taxon>Chordata</taxon>
        <taxon>Craniata</taxon>
        <taxon>Vertebrata</taxon>
        <taxon>Chondrichthyes</taxon>
        <taxon>Elasmobranchii</taxon>
        <taxon>Galeomorphii</taxon>
        <taxon>Galeoidea</taxon>
        <taxon>Orectolobiformes</taxon>
        <taxon>Hemiscylliidae</taxon>
        <taxon>Chiloscyllium</taxon>
    </lineage>
</organism>
<dbReference type="PROSITE" id="PS51457">
    <property type="entry name" value="BEN"/>
    <property type="match status" value="2"/>
</dbReference>
<feature type="domain" description="BEN" evidence="4">
    <location>
        <begin position="584"/>
        <end position="685"/>
    </location>
</feature>
<evidence type="ECO:0000256" key="1">
    <source>
        <dbReference type="ARBA" id="ARBA00004123"/>
    </source>
</evidence>
<keyword evidence="2" id="KW-0539">Nucleus</keyword>
<evidence type="ECO:0000313" key="6">
    <source>
        <dbReference type="Proteomes" id="UP000287033"/>
    </source>
</evidence>
<dbReference type="OrthoDB" id="8958408at2759"/>
<proteinExistence type="predicted"/>
<dbReference type="Pfam" id="PF10523">
    <property type="entry name" value="BEN"/>
    <property type="match status" value="2"/>
</dbReference>
<evidence type="ECO:0000259" key="4">
    <source>
        <dbReference type="PROSITE" id="PS51457"/>
    </source>
</evidence>